<keyword evidence="3" id="KW-1185">Reference proteome</keyword>
<protein>
    <recommendedName>
        <fullName evidence="1">B3/B4 tRNA-binding domain-containing protein</fullName>
    </recommendedName>
</protein>
<dbReference type="GO" id="GO:0004826">
    <property type="term" value="F:phenylalanine-tRNA ligase activity"/>
    <property type="evidence" value="ECO:0007669"/>
    <property type="project" value="InterPro"/>
</dbReference>
<evidence type="ECO:0000313" key="3">
    <source>
        <dbReference type="Proteomes" id="UP000067626"/>
    </source>
</evidence>
<dbReference type="PATRIC" id="fig|52.7.peg.4702"/>
<dbReference type="AlphaFoldDB" id="A0A0K1EGY6"/>
<dbReference type="STRING" id="52.CMC5_042730"/>
<name>A0A0K1EGY6_CHOCO</name>
<dbReference type="Pfam" id="PF03483">
    <property type="entry name" value="B3_4"/>
    <property type="match status" value="1"/>
</dbReference>
<proteinExistence type="predicted"/>
<dbReference type="PANTHER" id="PTHR39209:SF2">
    <property type="entry name" value="CYTOPLASMIC PROTEIN"/>
    <property type="match status" value="1"/>
</dbReference>
<gene>
    <name evidence="2" type="ORF">CMC5_042730</name>
</gene>
<accession>A0A0K1EGY6</accession>
<dbReference type="RefSeq" id="WP_050432099.1">
    <property type="nucleotide sequence ID" value="NZ_CP012159.1"/>
</dbReference>
<dbReference type="GO" id="GO:0003723">
    <property type="term" value="F:RNA binding"/>
    <property type="evidence" value="ECO:0007669"/>
    <property type="project" value="InterPro"/>
</dbReference>
<evidence type="ECO:0000259" key="1">
    <source>
        <dbReference type="SMART" id="SM00873"/>
    </source>
</evidence>
<sequence length="213" mass="22167">MLSLSVDPHPLLDVAAFTTTFSRPLGELGPSEALRGLLAIDAPAPLRSDDTVRGAVRDLLRHGGYKPTGRGKPASEYLVRAVTEGALGSINLAVDACNVVSLHSGLPISVVDLDRAQQPLRVGIAPAGSKYVFNASGQEIDLGGLLCLFDAEGPCANAVKDAQRTKTNGETTRTLTVLWGAKALPGRASEAARWYRALLSEAGGVTKDVALGA</sequence>
<feature type="domain" description="B3/B4 tRNA-binding" evidence="1">
    <location>
        <begin position="55"/>
        <end position="204"/>
    </location>
</feature>
<evidence type="ECO:0000313" key="2">
    <source>
        <dbReference type="EMBL" id="AKT40120.1"/>
    </source>
</evidence>
<dbReference type="PANTHER" id="PTHR39209">
    <property type="match status" value="1"/>
</dbReference>
<dbReference type="Proteomes" id="UP000067626">
    <property type="component" value="Chromosome"/>
</dbReference>
<dbReference type="SMART" id="SM00873">
    <property type="entry name" value="B3_4"/>
    <property type="match status" value="1"/>
</dbReference>
<dbReference type="InterPro" id="IPR005146">
    <property type="entry name" value="B3/B4_tRNA-bd"/>
</dbReference>
<dbReference type="SUPFAM" id="SSF56037">
    <property type="entry name" value="PheT/TilS domain"/>
    <property type="match status" value="1"/>
</dbReference>
<dbReference type="KEGG" id="ccro:CMC5_042730"/>
<dbReference type="EMBL" id="CP012159">
    <property type="protein sequence ID" value="AKT40120.1"/>
    <property type="molecule type" value="Genomic_DNA"/>
</dbReference>
<dbReference type="OrthoDB" id="276580at2"/>
<reference evidence="2 3" key="1">
    <citation type="submission" date="2015-07" db="EMBL/GenBank/DDBJ databases">
        <title>Genome analysis of myxobacterium Chondromyces crocatus Cm c5 reveals a high potential for natural compound synthesis and the genetic basis for the loss of fruiting body formation.</title>
        <authorList>
            <person name="Zaburannyi N."/>
            <person name="Bunk B."/>
            <person name="Maier J."/>
            <person name="Overmann J."/>
            <person name="Mueller R."/>
        </authorList>
    </citation>
    <scope>NUCLEOTIDE SEQUENCE [LARGE SCALE GENOMIC DNA]</scope>
    <source>
        <strain evidence="2 3">Cm c5</strain>
    </source>
</reference>
<organism evidence="2 3">
    <name type="scientific">Chondromyces crocatus</name>
    <dbReference type="NCBI Taxonomy" id="52"/>
    <lineage>
        <taxon>Bacteria</taxon>
        <taxon>Pseudomonadati</taxon>
        <taxon>Myxococcota</taxon>
        <taxon>Polyangia</taxon>
        <taxon>Polyangiales</taxon>
        <taxon>Polyangiaceae</taxon>
        <taxon>Chondromyces</taxon>
    </lineage>
</organism>
<dbReference type="Gene3D" id="3.50.40.10">
    <property type="entry name" value="Phenylalanyl-trna Synthetase, Chain B, domain 3"/>
    <property type="match status" value="1"/>
</dbReference>
<dbReference type="InterPro" id="IPR020825">
    <property type="entry name" value="Phe-tRNA_synthase-like_B3/B4"/>
</dbReference>